<dbReference type="Proteomes" id="UP000287188">
    <property type="component" value="Unassembled WGS sequence"/>
</dbReference>
<evidence type="ECO:0000256" key="1">
    <source>
        <dbReference type="ARBA" id="ARBA00022737"/>
    </source>
</evidence>
<dbReference type="PANTHER" id="PTHR18896:SF60">
    <property type="entry name" value="PHOSPHOLIPASE D"/>
    <property type="match status" value="1"/>
</dbReference>
<reference evidence="6" key="1">
    <citation type="submission" date="2018-12" db="EMBL/GenBank/DDBJ databases">
        <title>Tengunoibacter tsumagoiensis gen. nov., sp. nov., Dictyobacter kobayashii sp. nov., D. alpinus sp. nov., and D. joshuensis sp. nov. and description of Dictyobacteraceae fam. nov. within the order Ktedonobacterales isolated from Tengu-no-mugimeshi.</title>
        <authorList>
            <person name="Wang C.M."/>
            <person name="Zheng Y."/>
            <person name="Sakai Y."/>
            <person name="Toyoda A."/>
            <person name="Minakuchi Y."/>
            <person name="Abe K."/>
            <person name="Yokota A."/>
            <person name="Yabe S."/>
        </authorList>
    </citation>
    <scope>NUCLEOTIDE SEQUENCE [LARGE SCALE GENOMIC DNA]</scope>
    <source>
        <strain evidence="6">Uno11</strain>
    </source>
</reference>
<dbReference type="AlphaFoldDB" id="A0A402ALM4"/>
<keyword evidence="2" id="KW-0378">Hydrolase</keyword>
<evidence type="ECO:0000256" key="2">
    <source>
        <dbReference type="ARBA" id="ARBA00022801"/>
    </source>
</evidence>
<gene>
    <name evidence="5" type="ORF">KDK_37000</name>
</gene>
<keyword evidence="3" id="KW-0443">Lipid metabolism</keyword>
<dbReference type="EMBL" id="BIFS01000001">
    <property type="protein sequence ID" value="GCE19900.1"/>
    <property type="molecule type" value="Genomic_DNA"/>
</dbReference>
<organism evidence="5 6">
    <name type="scientific">Dictyobacter kobayashii</name>
    <dbReference type="NCBI Taxonomy" id="2014872"/>
    <lineage>
        <taxon>Bacteria</taxon>
        <taxon>Bacillati</taxon>
        <taxon>Chloroflexota</taxon>
        <taxon>Ktedonobacteria</taxon>
        <taxon>Ktedonobacterales</taxon>
        <taxon>Dictyobacteraceae</taxon>
        <taxon>Dictyobacter</taxon>
    </lineage>
</organism>
<dbReference type="GO" id="GO:0009395">
    <property type="term" value="P:phospholipid catabolic process"/>
    <property type="evidence" value="ECO:0007669"/>
    <property type="project" value="TreeGrafter"/>
</dbReference>
<dbReference type="GO" id="GO:0004630">
    <property type="term" value="F:phospholipase D activity"/>
    <property type="evidence" value="ECO:0007669"/>
    <property type="project" value="TreeGrafter"/>
</dbReference>
<dbReference type="PANTHER" id="PTHR18896">
    <property type="entry name" value="PHOSPHOLIPASE D"/>
    <property type="match status" value="1"/>
</dbReference>
<dbReference type="OrthoDB" id="9762009at2"/>
<keyword evidence="6" id="KW-1185">Reference proteome</keyword>
<comment type="caution">
    <text evidence="5">The sequence shown here is derived from an EMBL/GenBank/DDBJ whole genome shotgun (WGS) entry which is preliminary data.</text>
</comment>
<feature type="domain" description="PLD phosphodiesterase" evidence="4">
    <location>
        <begin position="56"/>
        <end position="83"/>
    </location>
</feature>
<accession>A0A402ALM4</accession>
<dbReference type="Gene3D" id="3.30.870.10">
    <property type="entry name" value="Endonuclease Chain A"/>
    <property type="match status" value="1"/>
</dbReference>
<dbReference type="InterPro" id="IPR015679">
    <property type="entry name" value="PLipase_D_fam"/>
</dbReference>
<dbReference type="GO" id="GO:0005886">
    <property type="term" value="C:plasma membrane"/>
    <property type="evidence" value="ECO:0007669"/>
    <property type="project" value="TreeGrafter"/>
</dbReference>
<name>A0A402ALM4_9CHLR</name>
<dbReference type="PROSITE" id="PS50035">
    <property type="entry name" value="PLD"/>
    <property type="match status" value="1"/>
</dbReference>
<protein>
    <recommendedName>
        <fullName evidence="4">PLD phosphodiesterase domain-containing protein</fullName>
    </recommendedName>
</protein>
<dbReference type="InterPro" id="IPR001736">
    <property type="entry name" value="PLipase_D/transphosphatidylase"/>
</dbReference>
<evidence type="ECO:0000256" key="3">
    <source>
        <dbReference type="ARBA" id="ARBA00023098"/>
    </source>
</evidence>
<dbReference type="InterPro" id="IPR025202">
    <property type="entry name" value="PLD-like_dom"/>
</dbReference>
<dbReference type="RefSeq" id="WP_126551688.1">
    <property type="nucleotide sequence ID" value="NZ_BIFS01000001.1"/>
</dbReference>
<evidence type="ECO:0000259" key="4">
    <source>
        <dbReference type="PROSITE" id="PS50035"/>
    </source>
</evidence>
<sequence length="210" mass="23739">MSILLPDHPNVGRAFSDAGLTILRTAVPEAVQEGRLRAFCLATSHYSMDDGLLHYRPIYVHSKTAIIDDTWSTVGSGNLNNRGMHDDTEINVATLDPFLAHGLRLLLQAEHIGLLSLEELNAASRLYREQSLKTAERAMAEKVFQKLEEALHDPFQAVQLMQQRAEENLEHYKARQPLVGHLLPYLTAEEANHQGLNFREEHGWIEEPEN</sequence>
<evidence type="ECO:0000313" key="6">
    <source>
        <dbReference type="Proteomes" id="UP000287188"/>
    </source>
</evidence>
<dbReference type="SUPFAM" id="SSF56024">
    <property type="entry name" value="Phospholipase D/nuclease"/>
    <property type="match status" value="1"/>
</dbReference>
<dbReference type="Pfam" id="PF13091">
    <property type="entry name" value="PLDc_2"/>
    <property type="match status" value="1"/>
</dbReference>
<evidence type="ECO:0000313" key="5">
    <source>
        <dbReference type="EMBL" id="GCE19900.1"/>
    </source>
</evidence>
<keyword evidence="1" id="KW-0677">Repeat</keyword>
<proteinExistence type="predicted"/>